<accession>X6NKF5</accession>
<feature type="chain" id="PRO_5004976670" evidence="8">
    <location>
        <begin position="25"/>
        <end position="428"/>
    </location>
</feature>
<gene>
    <name evidence="9" type="ORF">RFI_10334</name>
</gene>
<comment type="pathway">
    <text evidence="2">One-carbon metabolism; tetrahydrofolate interconversion.</text>
</comment>
<keyword evidence="6" id="KW-0560">Oxidoreductase</keyword>
<dbReference type="EMBL" id="ASPP01007630">
    <property type="protein sequence ID" value="ETO26800.1"/>
    <property type="molecule type" value="Genomic_DNA"/>
</dbReference>
<dbReference type="GO" id="GO:0035999">
    <property type="term" value="P:tetrahydrofolate interconversion"/>
    <property type="evidence" value="ECO:0007669"/>
    <property type="project" value="UniProtKB-UniPathway"/>
</dbReference>
<dbReference type="UniPathway" id="UPA00193"/>
<dbReference type="InterPro" id="IPR029041">
    <property type="entry name" value="FAD-linked_oxidoreductase-like"/>
</dbReference>
<feature type="signal peptide" evidence="8">
    <location>
        <begin position="1"/>
        <end position="24"/>
    </location>
</feature>
<evidence type="ECO:0000256" key="4">
    <source>
        <dbReference type="ARBA" id="ARBA00022630"/>
    </source>
</evidence>
<evidence type="ECO:0000256" key="3">
    <source>
        <dbReference type="ARBA" id="ARBA00006743"/>
    </source>
</evidence>
<evidence type="ECO:0000256" key="2">
    <source>
        <dbReference type="ARBA" id="ARBA00004777"/>
    </source>
</evidence>
<dbReference type="PANTHER" id="PTHR45754">
    <property type="entry name" value="METHYLENETETRAHYDROFOLATE REDUCTASE"/>
    <property type="match status" value="1"/>
</dbReference>
<evidence type="ECO:0000313" key="9">
    <source>
        <dbReference type="EMBL" id="ETO26800.1"/>
    </source>
</evidence>
<name>X6NKF5_RETFI</name>
<dbReference type="GO" id="GO:0009086">
    <property type="term" value="P:methionine biosynthetic process"/>
    <property type="evidence" value="ECO:0007669"/>
    <property type="project" value="TreeGrafter"/>
</dbReference>
<evidence type="ECO:0000313" key="10">
    <source>
        <dbReference type="Proteomes" id="UP000023152"/>
    </source>
</evidence>
<keyword evidence="7" id="KW-0812">Transmembrane</keyword>
<keyword evidence="7" id="KW-0472">Membrane</keyword>
<evidence type="ECO:0000256" key="8">
    <source>
        <dbReference type="SAM" id="SignalP"/>
    </source>
</evidence>
<dbReference type="Proteomes" id="UP000023152">
    <property type="component" value="Unassembled WGS sequence"/>
</dbReference>
<dbReference type="PANTHER" id="PTHR45754:SF3">
    <property type="entry name" value="METHYLENETETRAHYDROFOLATE REDUCTASE (NADPH)"/>
    <property type="match status" value="1"/>
</dbReference>
<dbReference type="Gene3D" id="3.20.20.220">
    <property type="match status" value="1"/>
</dbReference>
<keyword evidence="4" id="KW-0285">Flavoprotein</keyword>
<keyword evidence="10" id="KW-1185">Reference proteome</keyword>
<sequence>MNSSTKQTDLVLWLLLTLKRSLLPFFFFDKKTLLAFVVLFEETKREKEDFQYDTSKTSGEHVAKIADVIAKHIKAKKKFFSLEYFPPKTDATSAQLEVTLCEMSSWGPQWMDITWGAGGTTSELTSAIAGYIQNECGTPCLMHLTCTNMEKHKIDDALSLARKINLRNILALRGDAPKGVSEWTAVDSGFTCALDLIKYIKQEYKDYFSIAISGYPEGHPNVRHKITDPKWNPKTNNPKYWAPRPIENGKAWEGVSMEDWQKELKYLKEKVDHGGQVIITQLFYDVDIFFEFVKQARAIGIRVPILPGIMPIRGYALFARMADFCKTVIPDKLAQALEPVKHSDAQVLVVGNIVFSIAIFYKYICMAWIKQMCRAIYDSELDIPGVHVYTMNTHETPALILDDLRLIESNHALKVREKEAGFKQMSTF</sequence>
<evidence type="ECO:0000256" key="1">
    <source>
        <dbReference type="ARBA" id="ARBA00001974"/>
    </source>
</evidence>
<evidence type="ECO:0000256" key="6">
    <source>
        <dbReference type="ARBA" id="ARBA00023002"/>
    </source>
</evidence>
<reference evidence="9 10" key="1">
    <citation type="journal article" date="2013" name="Curr. Biol.">
        <title>The Genome of the Foraminiferan Reticulomyxa filosa.</title>
        <authorList>
            <person name="Glockner G."/>
            <person name="Hulsmann N."/>
            <person name="Schleicher M."/>
            <person name="Noegel A.A."/>
            <person name="Eichinger L."/>
            <person name="Gallinger C."/>
            <person name="Pawlowski J."/>
            <person name="Sierra R."/>
            <person name="Euteneuer U."/>
            <person name="Pillet L."/>
            <person name="Moustafa A."/>
            <person name="Platzer M."/>
            <person name="Groth M."/>
            <person name="Szafranski K."/>
            <person name="Schliwa M."/>
        </authorList>
    </citation>
    <scope>NUCLEOTIDE SEQUENCE [LARGE SCALE GENOMIC DNA]</scope>
</reference>
<dbReference type="OrthoDB" id="16284at2759"/>
<dbReference type="InterPro" id="IPR003171">
    <property type="entry name" value="Mehydrof_redctse-like"/>
</dbReference>
<comment type="caution">
    <text evidence="9">The sequence shown here is derived from an EMBL/GenBank/DDBJ whole genome shotgun (WGS) entry which is preliminary data.</text>
</comment>
<evidence type="ECO:0000256" key="5">
    <source>
        <dbReference type="ARBA" id="ARBA00022827"/>
    </source>
</evidence>
<feature type="transmembrane region" description="Helical" evidence="7">
    <location>
        <begin position="345"/>
        <end position="364"/>
    </location>
</feature>
<comment type="cofactor">
    <cofactor evidence="1">
        <name>FAD</name>
        <dbReference type="ChEBI" id="CHEBI:57692"/>
    </cofactor>
</comment>
<dbReference type="GO" id="GO:0071949">
    <property type="term" value="F:FAD binding"/>
    <property type="evidence" value="ECO:0007669"/>
    <property type="project" value="TreeGrafter"/>
</dbReference>
<dbReference type="GO" id="GO:0004489">
    <property type="term" value="F:methylenetetrahydrofolate reductase [NAD(P)H] activity"/>
    <property type="evidence" value="ECO:0007669"/>
    <property type="project" value="InterPro"/>
</dbReference>
<dbReference type="CDD" id="cd00537">
    <property type="entry name" value="MTHFR"/>
    <property type="match status" value="1"/>
</dbReference>
<dbReference type="NCBIfam" id="TIGR00677">
    <property type="entry name" value="fadh2_euk"/>
    <property type="match status" value="1"/>
</dbReference>
<comment type="similarity">
    <text evidence="3">Belongs to the methylenetetrahydrofolate reductase family.</text>
</comment>
<keyword evidence="5" id="KW-0274">FAD</keyword>
<dbReference type="SUPFAM" id="SSF51730">
    <property type="entry name" value="FAD-linked oxidoreductase"/>
    <property type="match status" value="1"/>
</dbReference>
<keyword evidence="8" id="KW-0732">Signal</keyword>
<dbReference type="AlphaFoldDB" id="X6NKF5"/>
<proteinExistence type="inferred from homology"/>
<dbReference type="GO" id="GO:0005829">
    <property type="term" value="C:cytosol"/>
    <property type="evidence" value="ECO:0007669"/>
    <property type="project" value="TreeGrafter"/>
</dbReference>
<evidence type="ECO:0000256" key="7">
    <source>
        <dbReference type="SAM" id="Phobius"/>
    </source>
</evidence>
<dbReference type="Pfam" id="PF02219">
    <property type="entry name" value="MTHFR"/>
    <property type="match status" value="1"/>
</dbReference>
<protein>
    <submittedName>
        <fullName evidence="9">Uncharacterized protein</fullName>
    </submittedName>
</protein>
<dbReference type="OMA" id="MNTHETP"/>
<keyword evidence="7" id="KW-1133">Transmembrane helix</keyword>
<dbReference type="InterPro" id="IPR004621">
    <property type="entry name" value="Fadh2_euk"/>
</dbReference>
<organism evidence="9 10">
    <name type="scientific">Reticulomyxa filosa</name>
    <dbReference type="NCBI Taxonomy" id="46433"/>
    <lineage>
        <taxon>Eukaryota</taxon>
        <taxon>Sar</taxon>
        <taxon>Rhizaria</taxon>
        <taxon>Retaria</taxon>
        <taxon>Foraminifera</taxon>
        <taxon>Monothalamids</taxon>
        <taxon>Reticulomyxidae</taxon>
        <taxon>Reticulomyxa</taxon>
    </lineage>
</organism>